<keyword evidence="3" id="KW-0328">Glycosyltransferase</keyword>
<keyword evidence="4" id="KW-0808">Transferase</keyword>
<dbReference type="RefSeq" id="WP_204424603.1">
    <property type="nucleotide sequence ID" value="NZ_CP070228.1"/>
</dbReference>
<name>A0ABX7IJI5_9ACTO</name>
<evidence type="ECO:0000256" key="2">
    <source>
        <dbReference type="ARBA" id="ARBA00006739"/>
    </source>
</evidence>
<evidence type="ECO:0000313" key="6">
    <source>
        <dbReference type="EMBL" id="QRV02255.1"/>
    </source>
</evidence>
<dbReference type="SUPFAM" id="SSF53448">
    <property type="entry name" value="Nucleotide-diphospho-sugar transferases"/>
    <property type="match status" value="1"/>
</dbReference>
<evidence type="ECO:0000259" key="5">
    <source>
        <dbReference type="Pfam" id="PF00535"/>
    </source>
</evidence>
<dbReference type="InterPro" id="IPR006446">
    <property type="entry name" value="RhaTrfase"/>
</dbReference>
<reference evidence="6 7" key="1">
    <citation type="submission" date="2021-02" db="EMBL/GenBank/DDBJ databases">
        <title>Complete Genome Sequence of Arcanobacterium phocisimile strain DSM 26142T from a harbour seal.</title>
        <authorList>
            <person name="Borowiak M."/>
            <person name="Alssahen M."/>
            <person name="Malorny B."/>
            <person name="Laemmler C."/>
            <person name="Siebert U."/>
            <person name="Ploetz M."/>
            <person name="Abdulmawjood A."/>
        </authorList>
    </citation>
    <scope>NUCLEOTIDE SEQUENCE [LARGE SCALE GENOMIC DNA]</scope>
    <source>
        <strain evidence="6 7">DSM 26142</strain>
    </source>
</reference>
<dbReference type="PANTHER" id="PTHR43179:SF12">
    <property type="entry name" value="GALACTOFURANOSYLTRANSFERASE GLFT2"/>
    <property type="match status" value="1"/>
</dbReference>
<dbReference type="Pfam" id="PF00535">
    <property type="entry name" value="Glycos_transf_2"/>
    <property type="match status" value="1"/>
</dbReference>
<sequence length="291" mass="32532">MNFSAISAVVVTYHPQDVNELLGNLALQCTEVIVVDNSEVPPEHLIDTCNKTHARLLSLGKNVGIAAAQNIGIDLALNHGAEAIILFDQDSVPGSSLVLELAHYLADDVAAVGPTPYDGDEPLVYTDHTWGPKRPRTRLDSTEPIDVSFLLASGCLIRADVLREVGFMPAEYFIDHVDLAWCMRARAYGYRLLAIPTVQLPHSLGDKGIKIKGRSKTIHVHSPIRNYYLTRNTIEVMRNPDLPLRWRIRYGYWITRFAAFTLLTSSDRGMRGELILRGVRDGLRRRMGKIH</sequence>
<evidence type="ECO:0000256" key="4">
    <source>
        <dbReference type="ARBA" id="ARBA00022679"/>
    </source>
</evidence>
<evidence type="ECO:0000313" key="7">
    <source>
        <dbReference type="Proteomes" id="UP000602653"/>
    </source>
</evidence>
<dbReference type="InterPro" id="IPR001173">
    <property type="entry name" value="Glyco_trans_2-like"/>
</dbReference>
<dbReference type="NCBIfam" id="TIGR01556">
    <property type="entry name" value="rhamnosyltran"/>
    <property type="match status" value="1"/>
</dbReference>
<dbReference type="InterPro" id="IPR029044">
    <property type="entry name" value="Nucleotide-diphossugar_trans"/>
</dbReference>
<dbReference type="PANTHER" id="PTHR43179">
    <property type="entry name" value="RHAMNOSYLTRANSFERASE WBBL"/>
    <property type="match status" value="1"/>
</dbReference>
<accession>A0ABX7IJI5</accession>
<proteinExistence type="inferred from homology"/>
<organism evidence="6 7">
    <name type="scientific">Arcanobacterium phocisimile</name>
    <dbReference type="NCBI Taxonomy" id="1302235"/>
    <lineage>
        <taxon>Bacteria</taxon>
        <taxon>Bacillati</taxon>
        <taxon>Actinomycetota</taxon>
        <taxon>Actinomycetes</taxon>
        <taxon>Actinomycetales</taxon>
        <taxon>Actinomycetaceae</taxon>
        <taxon>Arcanobacterium</taxon>
    </lineage>
</organism>
<dbReference type="Proteomes" id="UP000602653">
    <property type="component" value="Chromosome"/>
</dbReference>
<comment type="pathway">
    <text evidence="1">Cell wall biogenesis; cell wall polysaccharide biosynthesis.</text>
</comment>
<evidence type="ECO:0000256" key="1">
    <source>
        <dbReference type="ARBA" id="ARBA00004776"/>
    </source>
</evidence>
<gene>
    <name evidence="6" type="ORF">JTE88_00385</name>
</gene>
<dbReference type="Gene3D" id="3.90.550.10">
    <property type="entry name" value="Spore Coat Polysaccharide Biosynthesis Protein SpsA, Chain A"/>
    <property type="match status" value="1"/>
</dbReference>
<comment type="similarity">
    <text evidence="2">Belongs to the glycosyltransferase 2 family.</text>
</comment>
<feature type="domain" description="Glycosyltransferase 2-like" evidence="5">
    <location>
        <begin position="9"/>
        <end position="165"/>
    </location>
</feature>
<dbReference type="EMBL" id="CP070228">
    <property type="protein sequence ID" value="QRV02255.1"/>
    <property type="molecule type" value="Genomic_DNA"/>
</dbReference>
<evidence type="ECO:0000256" key="3">
    <source>
        <dbReference type="ARBA" id="ARBA00022676"/>
    </source>
</evidence>
<dbReference type="CDD" id="cd02526">
    <property type="entry name" value="GT2_RfbF_like"/>
    <property type="match status" value="1"/>
</dbReference>
<protein>
    <submittedName>
        <fullName evidence="6">Glycosyltransferase family 2 protein</fullName>
    </submittedName>
</protein>
<keyword evidence="7" id="KW-1185">Reference proteome</keyword>